<organism evidence="7 8">
    <name type="scientific">Pseudallescheria apiosperma</name>
    <name type="common">Scedosporium apiospermum</name>
    <dbReference type="NCBI Taxonomy" id="563466"/>
    <lineage>
        <taxon>Eukaryota</taxon>
        <taxon>Fungi</taxon>
        <taxon>Dikarya</taxon>
        <taxon>Ascomycota</taxon>
        <taxon>Pezizomycotina</taxon>
        <taxon>Sordariomycetes</taxon>
        <taxon>Hypocreomycetidae</taxon>
        <taxon>Microascales</taxon>
        <taxon>Microascaceae</taxon>
        <taxon>Scedosporium</taxon>
    </lineage>
</organism>
<dbReference type="Proteomes" id="UP000028545">
    <property type="component" value="Unassembled WGS sequence"/>
</dbReference>
<dbReference type="Gene3D" id="3.40.462.20">
    <property type="match status" value="1"/>
</dbReference>
<keyword evidence="5" id="KW-0560">Oxidoreductase</keyword>
<keyword evidence="4" id="KW-0274">FAD</keyword>
<dbReference type="InterPro" id="IPR016166">
    <property type="entry name" value="FAD-bd_PCMH"/>
</dbReference>
<dbReference type="PROSITE" id="PS51387">
    <property type="entry name" value="FAD_PCMH"/>
    <property type="match status" value="1"/>
</dbReference>
<dbReference type="GeneID" id="27727801"/>
<comment type="caution">
    <text evidence="7">The sequence shown here is derived from an EMBL/GenBank/DDBJ whole genome shotgun (WGS) entry which is preliminary data.</text>
</comment>
<evidence type="ECO:0000259" key="6">
    <source>
        <dbReference type="PROSITE" id="PS51387"/>
    </source>
</evidence>
<dbReference type="VEuPathDB" id="FungiDB:SAPIO_CDS8729"/>
<dbReference type="InterPro" id="IPR016167">
    <property type="entry name" value="FAD-bd_PCMH_sub1"/>
</dbReference>
<dbReference type="EMBL" id="JOWA01000124">
    <property type="protein sequence ID" value="KEZ40254.1"/>
    <property type="molecule type" value="Genomic_DNA"/>
</dbReference>
<dbReference type="PANTHER" id="PTHR42973:SF39">
    <property type="entry name" value="FAD-BINDING PCMH-TYPE DOMAIN-CONTAINING PROTEIN"/>
    <property type="match status" value="1"/>
</dbReference>
<evidence type="ECO:0000256" key="3">
    <source>
        <dbReference type="ARBA" id="ARBA00022630"/>
    </source>
</evidence>
<dbReference type="RefSeq" id="XP_016640053.1">
    <property type="nucleotide sequence ID" value="XM_016790307.1"/>
</dbReference>
<accession>A0A084FYU2</accession>
<keyword evidence="8" id="KW-1185">Reference proteome</keyword>
<feature type="domain" description="FAD-binding PCMH-type" evidence="6">
    <location>
        <begin position="33"/>
        <end position="206"/>
    </location>
</feature>
<comment type="similarity">
    <text evidence="2">Belongs to the oxygen-dependent FAD-linked oxidoreductase family.</text>
</comment>
<dbReference type="InterPro" id="IPR050416">
    <property type="entry name" value="FAD-linked_Oxidoreductase"/>
</dbReference>
<proteinExistence type="inferred from homology"/>
<evidence type="ECO:0000256" key="5">
    <source>
        <dbReference type="ARBA" id="ARBA00023002"/>
    </source>
</evidence>
<reference evidence="7 8" key="1">
    <citation type="journal article" date="2014" name="Genome Announc.">
        <title>Draft genome sequence of the pathogenic fungus Scedosporium apiospermum.</title>
        <authorList>
            <person name="Vandeputte P."/>
            <person name="Ghamrawi S."/>
            <person name="Rechenmann M."/>
            <person name="Iltis A."/>
            <person name="Giraud S."/>
            <person name="Fleury M."/>
            <person name="Thornton C."/>
            <person name="Delhaes L."/>
            <person name="Meyer W."/>
            <person name="Papon N."/>
            <person name="Bouchara J.P."/>
        </authorList>
    </citation>
    <scope>NUCLEOTIDE SEQUENCE [LARGE SCALE GENOMIC DNA]</scope>
    <source>
        <strain evidence="7 8">IHEM 14462</strain>
    </source>
</reference>
<name>A0A084FYU2_PSEDA</name>
<dbReference type="OrthoDB" id="415825at2759"/>
<dbReference type="Pfam" id="PF01565">
    <property type="entry name" value="FAD_binding_4"/>
    <property type="match status" value="1"/>
</dbReference>
<evidence type="ECO:0000256" key="1">
    <source>
        <dbReference type="ARBA" id="ARBA00001974"/>
    </source>
</evidence>
<evidence type="ECO:0000313" key="7">
    <source>
        <dbReference type="EMBL" id="KEZ40254.1"/>
    </source>
</evidence>
<protein>
    <recommendedName>
        <fullName evidence="6">FAD-binding PCMH-type domain-containing protein</fullName>
    </recommendedName>
</protein>
<dbReference type="KEGG" id="sapo:SAPIO_CDS8729"/>
<dbReference type="PROSITE" id="PS00862">
    <property type="entry name" value="OX2_COVAL_FAD"/>
    <property type="match status" value="1"/>
</dbReference>
<dbReference type="PANTHER" id="PTHR42973">
    <property type="entry name" value="BINDING OXIDOREDUCTASE, PUTATIVE (AFU_ORTHOLOGUE AFUA_1G17690)-RELATED"/>
    <property type="match status" value="1"/>
</dbReference>
<gene>
    <name evidence="7" type="ORF">SAPIO_CDS8729</name>
</gene>
<dbReference type="HOGENOM" id="CLU_018354_9_0_1"/>
<dbReference type="GO" id="GO:0071949">
    <property type="term" value="F:FAD binding"/>
    <property type="evidence" value="ECO:0007669"/>
    <property type="project" value="InterPro"/>
</dbReference>
<comment type="cofactor">
    <cofactor evidence="1">
        <name>FAD</name>
        <dbReference type="ChEBI" id="CHEBI:57692"/>
    </cofactor>
</comment>
<dbReference type="InterPro" id="IPR006093">
    <property type="entry name" value="Oxy_OxRdtase_FAD_BS"/>
</dbReference>
<dbReference type="OMA" id="DHYFAIY"/>
<sequence>MRAYDPSVETQVLTSSSPEYEQYRTRIFNSRQPNRKPIEIVLPRTTEDVVVAINRAGEKNIKVGVRSGGHLFAAPSVIDEGMLIDTKYLNKSLEYDAATKVISFSPGHTVEDLANYCTSIKRFFPFGHSRSVGIGGFLLAGGQGLYCRGHGYTCETWVTQIEVVLPSGEVVIASKTQNHDLWWAAWGAGQGFFGVLTRIWGRTNRFRQQFDVTYILDSTECFKPLLKWALDNSERIPRHGVDLMIGTLYADAQAPGDGDESEAKRVFMVLNATMACDSIEEAKTLSAPLGAIPEEFKKFVVAHMPVQERGWEDMWDLQDKFIPSGQGERYRVDSIIVDNGVSNDEIVEACSPALFELPTRKSTGTIIIVDWNPDEADQALSLPQRMTVATMVCYHNPELDVKMDKWSYEVYKKAEKVGLGQYIADFDAQQRLTKLQVMTDSAMTKWLKIREKYDPEERFIGYRSFKKSLELKWNR</sequence>
<evidence type="ECO:0000313" key="8">
    <source>
        <dbReference type="Proteomes" id="UP000028545"/>
    </source>
</evidence>
<dbReference type="InterPro" id="IPR036318">
    <property type="entry name" value="FAD-bd_PCMH-like_sf"/>
</dbReference>
<evidence type="ECO:0000256" key="4">
    <source>
        <dbReference type="ARBA" id="ARBA00022827"/>
    </source>
</evidence>
<keyword evidence="3" id="KW-0285">Flavoprotein</keyword>
<dbReference type="InterPro" id="IPR016169">
    <property type="entry name" value="FAD-bd_PCMH_sub2"/>
</dbReference>
<dbReference type="InterPro" id="IPR006094">
    <property type="entry name" value="Oxid_FAD_bind_N"/>
</dbReference>
<dbReference type="Gene3D" id="3.30.43.10">
    <property type="entry name" value="Uridine Diphospho-n-acetylenolpyruvylglucosamine Reductase, domain 2"/>
    <property type="match status" value="1"/>
</dbReference>
<dbReference type="AlphaFoldDB" id="A0A084FYU2"/>
<dbReference type="Gene3D" id="3.30.465.10">
    <property type="match status" value="1"/>
</dbReference>
<dbReference type="GO" id="GO:0016491">
    <property type="term" value="F:oxidoreductase activity"/>
    <property type="evidence" value="ECO:0007669"/>
    <property type="project" value="UniProtKB-KW"/>
</dbReference>
<evidence type="ECO:0000256" key="2">
    <source>
        <dbReference type="ARBA" id="ARBA00005466"/>
    </source>
</evidence>
<dbReference type="SUPFAM" id="SSF56176">
    <property type="entry name" value="FAD-binding/transporter-associated domain-like"/>
    <property type="match status" value="1"/>
</dbReference>